<dbReference type="RefSeq" id="WP_163065193.1">
    <property type="nucleotide sequence ID" value="NZ_CP048649.1"/>
</dbReference>
<keyword evidence="2" id="KW-1185">Reference proteome</keyword>
<organism evidence="1 2">
    <name type="scientific">Aminipila butyrica</name>
    <dbReference type="NCBI Taxonomy" id="433296"/>
    <lineage>
        <taxon>Bacteria</taxon>
        <taxon>Bacillati</taxon>
        <taxon>Bacillota</taxon>
        <taxon>Clostridia</taxon>
        <taxon>Peptostreptococcales</taxon>
        <taxon>Anaerovoracaceae</taxon>
        <taxon>Aminipila</taxon>
    </lineage>
</organism>
<dbReference type="KEGG" id="abut:Ami103574_02620"/>
<gene>
    <name evidence="1" type="ORF">Ami103574_02620</name>
</gene>
<evidence type="ECO:0000313" key="2">
    <source>
        <dbReference type="Proteomes" id="UP000466848"/>
    </source>
</evidence>
<name>A0A858BR04_9FIRM</name>
<evidence type="ECO:0000313" key="1">
    <source>
        <dbReference type="EMBL" id="QIB68273.1"/>
    </source>
</evidence>
<dbReference type="EMBL" id="CP048649">
    <property type="protein sequence ID" value="QIB68273.1"/>
    <property type="molecule type" value="Genomic_DNA"/>
</dbReference>
<protein>
    <submittedName>
        <fullName evidence="1">Uncharacterized protein</fullName>
    </submittedName>
</protein>
<dbReference type="AlphaFoldDB" id="A0A858BR04"/>
<proteinExistence type="predicted"/>
<sequence>MNEKTYLDMLTQNSVSLRKQQYVIVDGIEYPVGICWGKAYINSTRGREELQAEVGEPYLSSILGIWGTKPTVTEVSEQYN</sequence>
<reference evidence="1 2" key="1">
    <citation type="submission" date="2020-02" db="EMBL/GenBank/DDBJ databases">
        <authorList>
            <person name="Kim Y.B."/>
            <person name="Roh S.W."/>
        </authorList>
    </citation>
    <scope>NUCLEOTIDE SEQUENCE [LARGE SCALE GENOMIC DNA]</scope>
    <source>
        <strain evidence="1 2">DSM 103574</strain>
    </source>
</reference>
<accession>A0A858BR04</accession>
<dbReference type="Proteomes" id="UP000466848">
    <property type="component" value="Chromosome"/>
</dbReference>